<sequence length="667" mass="72514">MNIQIKTFRMKIVLAAAAIMLVSYLLLLGFMTTTRTNEARQSGLDMAQQIAKTEAQRISQRLSLAMAVAQDSGNAILGLRKSGVRDRRTTNDIIEATLREHHEILALYTGWEANAFDDADAHFANQPGSDAAGRYMPYWHYDGEKIVVEPLVDYDKEGAGDYYLLPKKQGKPVLIDPYIYTVSGVPTLMTSLVVPMVENGKFVGISGVDIGLKNFQGELRTIRPFESGFLKLYSSQGTYIATPEDASVGKAASEGDLPQEARAMLKQGKSFQYMNDGTAHFLEPVMVKGVESPWILEVTVPLAKILEKSASDRNKSMLIAFVSLLLMIGGLIFLLDYLTRPIRKMRDAMCQLADGSGDLSSQLAVESQDEIGETASAFNEFIGKLRQMFLEVRGEIQDLSKGISELSNATAEITESSHRHADISRENSATLEQLTVSIAHVADNARNADEMSRQAGDSAAASVDTVHRASDLVAKVSADMDALSSTMKDLAGRSHDIQSIVGVIREISDQTNLLALNAAIEAARAGDVGRGFAVVADEVRKLAERTAQATVEIGEMIEGVRQDTMRAVGNMEAAGDAVGQSMRQASDASDEIRRMQETLQGVVIVMADIANATTEQSVAASQMAQAVERVDNMAQTTNESMSGATRTLHELNERAAELFRIVGQFKL</sequence>
<reference evidence="8 9" key="1">
    <citation type="journal article" date="2018" name="Environ. Microbiol.">
        <title>Isolation and genomic characterization of Novimethylophilus kurashikiensis gen. nov. sp. nov., a new lanthanide-dependent methylotrophic species of Methylophilaceae.</title>
        <authorList>
            <person name="Lv H."/>
            <person name="Sahin N."/>
            <person name="Tani A."/>
        </authorList>
    </citation>
    <scope>NUCLEOTIDE SEQUENCE [LARGE SCALE GENOMIC DNA]</scope>
    <source>
        <strain evidence="8 9">La2-4</strain>
    </source>
</reference>
<evidence type="ECO:0000259" key="6">
    <source>
        <dbReference type="PROSITE" id="PS50111"/>
    </source>
</evidence>
<dbReference type="OrthoDB" id="8576332at2"/>
<dbReference type="Pfam" id="PF22673">
    <property type="entry name" value="MCP-like_PDC_1"/>
    <property type="match status" value="1"/>
</dbReference>
<evidence type="ECO:0000256" key="3">
    <source>
        <dbReference type="ARBA" id="ARBA00029447"/>
    </source>
</evidence>
<dbReference type="CDD" id="cd06225">
    <property type="entry name" value="HAMP"/>
    <property type="match status" value="1"/>
</dbReference>
<dbReference type="RefSeq" id="WP_109014653.1">
    <property type="nucleotide sequence ID" value="NZ_BDOQ01000003.1"/>
</dbReference>
<accession>A0A2R5F505</accession>
<dbReference type="GO" id="GO:0007165">
    <property type="term" value="P:signal transduction"/>
    <property type="evidence" value="ECO:0007669"/>
    <property type="project" value="UniProtKB-KW"/>
</dbReference>
<feature type="domain" description="HAMP" evidence="7">
    <location>
        <begin position="336"/>
        <end position="390"/>
    </location>
</feature>
<keyword evidence="2 4" id="KW-0807">Transducer</keyword>
<feature type="domain" description="Methyl-accepting transducer" evidence="6">
    <location>
        <begin position="395"/>
        <end position="631"/>
    </location>
</feature>
<feature type="transmembrane region" description="Helical" evidence="5">
    <location>
        <begin position="317"/>
        <end position="339"/>
    </location>
</feature>
<proteinExistence type="inferred from homology"/>
<evidence type="ECO:0000256" key="4">
    <source>
        <dbReference type="PROSITE-ProRule" id="PRU00284"/>
    </source>
</evidence>
<keyword evidence="5" id="KW-1133">Transmembrane helix</keyword>
<organism evidence="8 9">
    <name type="scientific">Novimethylophilus kurashikiensis</name>
    <dbReference type="NCBI Taxonomy" id="1825523"/>
    <lineage>
        <taxon>Bacteria</taxon>
        <taxon>Pseudomonadati</taxon>
        <taxon>Pseudomonadota</taxon>
        <taxon>Betaproteobacteria</taxon>
        <taxon>Nitrosomonadales</taxon>
        <taxon>Methylophilaceae</taxon>
        <taxon>Novimethylophilus</taxon>
    </lineage>
</organism>
<keyword evidence="5" id="KW-0812">Transmembrane</keyword>
<dbReference type="GO" id="GO:0016020">
    <property type="term" value="C:membrane"/>
    <property type="evidence" value="ECO:0007669"/>
    <property type="project" value="UniProtKB-SubCell"/>
</dbReference>
<evidence type="ECO:0000256" key="5">
    <source>
        <dbReference type="SAM" id="Phobius"/>
    </source>
</evidence>
<dbReference type="InterPro" id="IPR003660">
    <property type="entry name" value="HAMP_dom"/>
</dbReference>
<keyword evidence="9" id="KW-1185">Reference proteome</keyword>
<dbReference type="PANTHER" id="PTHR32089:SF112">
    <property type="entry name" value="LYSOZYME-LIKE PROTEIN-RELATED"/>
    <property type="match status" value="1"/>
</dbReference>
<dbReference type="Gene3D" id="1.10.287.950">
    <property type="entry name" value="Methyl-accepting chemotaxis protein"/>
    <property type="match status" value="1"/>
</dbReference>
<name>A0A2R5F505_9PROT</name>
<dbReference type="Pfam" id="PF00672">
    <property type="entry name" value="HAMP"/>
    <property type="match status" value="1"/>
</dbReference>
<evidence type="ECO:0000259" key="7">
    <source>
        <dbReference type="PROSITE" id="PS50885"/>
    </source>
</evidence>
<comment type="subcellular location">
    <subcellularLocation>
        <location evidence="1">Membrane</location>
    </subcellularLocation>
</comment>
<dbReference type="CDD" id="cd11386">
    <property type="entry name" value="MCP_signal"/>
    <property type="match status" value="1"/>
</dbReference>
<dbReference type="EMBL" id="BDOQ01000003">
    <property type="protein sequence ID" value="GBG13452.1"/>
    <property type="molecule type" value="Genomic_DNA"/>
</dbReference>
<dbReference type="SMART" id="SM00283">
    <property type="entry name" value="MA"/>
    <property type="match status" value="1"/>
</dbReference>
<dbReference type="FunFam" id="1.10.287.950:FF:000001">
    <property type="entry name" value="Methyl-accepting chemotaxis sensory transducer"/>
    <property type="match status" value="1"/>
</dbReference>
<dbReference type="InterPro" id="IPR004089">
    <property type="entry name" value="MCPsignal_dom"/>
</dbReference>
<comment type="similarity">
    <text evidence="3">Belongs to the methyl-accepting chemotaxis (MCP) protein family.</text>
</comment>
<dbReference type="GO" id="GO:0006935">
    <property type="term" value="P:chemotaxis"/>
    <property type="evidence" value="ECO:0007669"/>
    <property type="project" value="UniProtKB-ARBA"/>
</dbReference>
<dbReference type="CDD" id="cd12913">
    <property type="entry name" value="PDC1_MCP_like"/>
    <property type="match status" value="1"/>
</dbReference>
<evidence type="ECO:0000256" key="2">
    <source>
        <dbReference type="ARBA" id="ARBA00023224"/>
    </source>
</evidence>
<comment type="caution">
    <text evidence="8">The sequence shown here is derived from an EMBL/GenBank/DDBJ whole genome shotgun (WGS) entry which is preliminary data.</text>
</comment>
<dbReference type="SMART" id="SM00304">
    <property type="entry name" value="HAMP"/>
    <property type="match status" value="2"/>
</dbReference>
<dbReference type="Gene3D" id="3.30.450.20">
    <property type="entry name" value="PAS domain"/>
    <property type="match status" value="2"/>
</dbReference>
<dbReference type="AlphaFoldDB" id="A0A2R5F505"/>
<dbReference type="Proteomes" id="UP000245081">
    <property type="component" value="Unassembled WGS sequence"/>
</dbReference>
<dbReference type="SUPFAM" id="SSF58104">
    <property type="entry name" value="Methyl-accepting chemotaxis protein (MCP) signaling domain"/>
    <property type="match status" value="1"/>
</dbReference>
<feature type="transmembrane region" description="Helical" evidence="5">
    <location>
        <begin position="12"/>
        <end position="31"/>
    </location>
</feature>
<keyword evidence="5" id="KW-0472">Membrane</keyword>
<evidence type="ECO:0000313" key="8">
    <source>
        <dbReference type="EMBL" id="GBG13452.1"/>
    </source>
</evidence>
<protein>
    <submittedName>
        <fullName evidence="8">Methyl-accepting chemotaxis protein</fullName>
    </submittedName>
</protein>
<gene>
    <name evidence="8" type="primary">mcp</name>
    <name evidence="8" type="ORF">NMK_0999</name>
</gene>
<dbReference type="Pfam" id="PF00015">
    <property type="entry name" value="MCPsignal"/>
    <property type="match status" value="1"/>
</dbReference>
<evidence type="ECO:0000256" key="1">
    <source>
        <dbReference type="ARBA" id="ARBA00004370"/>
    </source>
</evidence>
<dbReference type="PROSITE" id="PS50111">
    <property type="entry name" value="CHEMOTAXIS_TRANSDUC_2"/>
    <property type="match status" value="1"/>
</dbReference>
<dbReference type="PANTHER" id="PTHR32089">
    <property type="entry name" value="METHYL-ACCEPTING CHEMOTAXIS PROTEIN MCPB"/>
    <property type="match status" value="1"/>
</dbReference>
<evidence type="ECO:0000313" key="9">
    <source>
        <dbReference type="Proteomes" id="UP000245081"/>
    </source>
</evidence>
<dbReference type="PROSITE" id="PS50885">
    <property type="entry name" value="HAMP"/>
    <property type="match status" value="1"/>
</dbReference>